<keyword evidence="3 4" id="KW-0175">Coiled coil</keyword>
<feature type="region of interest" description="Disordered" evidence="5">
    <location>
        <begin position="547"/>
        <end position="571"/>
    </location>
</feature>
<keyword evidence="8" id="KW-1185">Reference proteome</keyword>
<protein>
    <submittedName>
        <fullName evidence="7">Innate immunity activator protein-like</fullName>
    </submittedName>
</protein>
<feature type="compositionally biased region" description="Basic and acidic residues" evidence="5">
    <location>
        <begin position="350"/>
        <end position="359"/>
    </location>
</feature>
<feature type="region of interest" description="Disordered" evidence="5">
    <location>
        <begin position="1"/>
        <end position="28"/>
    </location>
</feature>
<reference evidence="7 8" key="1">
    <citation type="submission" date="2021-05" db="EMBL/GenBank/DDBJ databases">
        <authorList>
            <person name="Zahm M."/>
            <person name="Klopp C."/>
            <person name="Cabau C."/>
            <person name="Kuhl H."/>
            <person name="Suciu R."/>
            <person name="Ciorpac M."/>
            <person name="Holostenco D."/>
            <person name="Gessner J."/>
            <person name="Wuertz S."/>
            <person name="Hohne C."/>
            <person name="Stock M."/>
            <person name="Gislard M."/>
            <person name="Lluch J."/>
            <person name="Milhes M."/>
            <person name="Lampietro C."/>
            <person name="Lopez Roques C."/>
            <person name="Donnadieu C."/>
            <person name="Du K."/>
            <person name="Schartl M."/>
            <person name="Guiguen Y."/>
        </authorList>
    </citation>
    <scope>NUCLEOTIDE SEQUENCE [LARGE SCALE GENOMIC DNA]</scope>
    <source>
        <strain evidence="7">Hh-F2</strain>
        <tissue evidence="7">Blood</tissue>
    </source>
</reference>
<evidence type="ECO:0000313" key="7">
    <source>
        <dbReference type="EMBL" id="KAK6472183.1"/>
    </source>
</evidence>
<evidence type="ECO:0000256" key="5">
    <source>
        <dbReference type="SAM" id="MobiDB-lite"/>
    </source>
</evidence>
<feature type="compositionally biased region" description="Low complexity" evidence="5">
    <location>
        <begin position="401"/>
        <end position="412"/>
    </location>
</feature>
<comment type="subcellular location">
    <subcellularLocation>
        <location evidence="1">Cytoplasm</location>
    </subcellularLocation>
</comment>
<feature type="region of interest" description="Disordered" evidence="5">
    <location>
        <begin position="649"/>
        <end position="689"/>
    </location>
</feature>
<accession>A0ABR0YIF9</accession>
<feature type="compositionally biased region" description="Basic and acidic residues" evidence="5">
    <location>
        <begin position="547"/>
        <end position="563"/>
    </location>
</feature>
<feature type="compositionally biased region" description="Low complexity" evidence="5">
    <location>
        <begin position="280"/>
        <end position="290"/>
    </location>
</feature>
<name>A0ABR0YIF9_HUSHU</name>
<dbReference type="Pfam" id="PF11819">
    <property type="entry name" value="CUPID"/>
    <property type="match status" value="1"/>
</dbReference>
<feature type="region of interest" description="Disordered" evidence="5">
    <location>
        <begin position="167"/>
        <end position="191"/>
    </location>
</feature>
<feature type="compositionally biased region" description="Polar residues" evidence="5">
    <location>
        <begin position="367"/>
        <end position="377"/>
    </location>
</feature>
<feature type="region of interest" description="Disordered" evidence="5">
    <location>
        <begin position="265"/>
        <end position="299"/>
    </location>
</feature>
<dbReference type="Proteomes" id="UP001369086">
    <property type="component" value="Unassembled WGS sequence"/>
</dbReference>
<feature type="compositionally biased region" description="Pro residues" evidence="5">
    <location>
        <begin position="217"/>
        <end position="228"/>
    </location>
</feature>
<sequence>MECKDEASDTDSGIILQSGLDSPTYPVKDMPTHTRAVKLRQQSLEDKLESCRLELRKLCIREAELTGILSKEFPLKPGEKAPNVRRRIGAAFKLDDLSILQQGSDPKLSSLEAELALQFQIYEAARRLSLEENISRHMKKNRLNQCEKEQKKLKELQQAVNELHTKAGHKPLHPGSQLQDPDPHGSDDSSLSDAALLEDEGVPALTPYPVCETSSPAAPPPHSSPLPPTHSHRPLPPQTLEGLILGHSPNLEYDRSPIQNTAWRESSLDQPYEKPKKTNSAASSQSSSPAGTPVSTPVDFRLGDVQLPYQFSPIMKLPLRHTHSSSAPSTPEMQGRWVHSQSVRLPSSDPSHDPLESRGRSRLPRRQSANFMMTSQDHPFPQPRMNLSNPLYHSGSEDSNSDYSTPSYTSSSCQERMPELVRPGLPPYPGPPQNNCYPGFYKNPQNHSSPNFYPPHGCTEGGRGYLRESDLGRGYLIESDQGRGYLRESDLGRGYLIESDPGRGYLRESDSGRVYLRESDSGRGYLRECDSGRGYLRECDQGRGYLRESDPGRGYLRESDPRRGYLQPPPPLLWDHPCRQYRYDDDPAPRRVMQRPFPAQVKLARAPSLKDYPQSASQRGLPREVVSEELQSWHVRTVFRSVRPRSLDRQGAIRVRSNTPGRESPLTRQPEPHQQTPQRRILQRAPDGTPVQWYVEEESEIISQV</sequence>
<evidence type="ECO:0000256" key="1">
    <source>
        <dbReference type="ARBA" id="ARBA00004496"/>
    </source>
</evidence>
<evidence type="ECO:0000259" key="6">
    <source>
        <dbReference type="Pfam" id="PF11819"/>
    </source>
</evidence>
<dbReference type="InterPro" id="IPR043447">
    <property type="entry name" value="CCDC120/INAVA"/>
</dbReference>
<feature type="compositionally biased region" description="Polar residues" evidence="5">
    <location>
        <begin position="339"/>
        <end position="349"/>
    </location>
</feature>
<comment type="caution">
    <text evidence="7">The sequence shown here is derived from an EMBL/GenBank/DDBJ whole genome shotgun (WGS) entry which is preliminary data.</text>
</comment>
<gene>
    <name evidence="7" type="ORF">HHUSO_G29212</name>
</gene>
<dbReference type="InterPro" id="IPR021774">
    <property type="entry name" value="CUPID"/>
</dbReference>
<keyword evidence="2" id="KW-0963">Cytoplasm</keyword>
<feature type="domain" description="Cytohesin Ubiquitin Protein Inducing" evidence="6">
    <location>
        <begin position="2"/>
        <end position="136"/>
    </location>
</feature>
<evidence type="ECO:0000256" key="3">
    <source>
        <dbReference type="ARBA" id="ARBA00023054"/>
    </source>
</evidence>
<evidence type="ECO:0000313" key="8">
    <source>
        <dbReference type="Proteomes" id="UP001369086"/>
    </source>
</evidence>
<evidence type="ECO:0000256" key="4">
    <source>
        <dbReference type="SAM" id="Coils"/>
    </source>
</evidence>
<dbReference type="PANTHER" id="PTHR16093">
    <property type="entry name" value="COILED-COIL DOMAIN-CONTAINING PROTEIN 120 FAMILY MEMBER"/>
    <property type="match status" value="1"/>
</dbReference>
<feature type="region of interest" description="Disordered" evidence="5">
    <location>
        <begin position="205"/>
        <end position="243"/>
    </location>
</feature>
<organism evidence="7 8">
    <name type="scientific">Huso huso</name>
    <name type="common">Beluga</name>
    <name type="synonym">Acipenser huso</name>
    <dbReference type="NCBI Taxonomy" id="61971"/>
    <lineage>
        <taxon>Eukaryota</taxon>
        <taxon>Metazoa</taxon>
        <taxon>Chordata</taxon>
        <taxon>Craniata</taxon>
        <taxon>Vertebrata</taxon>
        <taxon>Euteleostomi</taxon>
        <taxon>Actinopterygii</taxon>
        <taxon>Chondrostei</taxon>
        <taxon>Acipenseriformes</taxon>
        <taxon>Acipenseridae</taxon>
        <taxon>Huso</taxon>
    </lineage>
</organism>
<evidence type="ECO:0000256" key="2">
    <source>
        <dbReference type="ARBA" id="ARBA00022490"/>
    </source>
</evidence>
<proteinExistence type="predicted"/>
<dbReference type="PANTHER" id="PTHR16093:SF4">
    <property type="entry name" value="INNATE IMMUNITY ACTIVATOR PROTEIN"/>
    <property type="match status" value="1"/>
</dbReference>
<feature type="coiled-coil region" evidence="4">
    <location>
        <begin position="136"/>
        <end position="166"/>
    </location>
</feature>
<dbReference type="EMBL" id="JAHFZB010000030">
    <property type="protein sequence ID" value="KAK6472183.1"/>
    <property type="molecule type" value="Genomic_DNA"/>
</dbReference>
<feature type="region of interest" description="Disordered" evidence="5">
    <location>
        <begin position="321"/>
        <end position="424"/>
    </location>
</feature>